<dbReference type="Pfam" id="PF01464">
    <property type="entry name" value="SLT"/>
    <property type="match status" value="1"/>
</dbReference>
<organism evidence="3 4">
    <name type="scientific">Duganella vulcania</name>
    <dbReference type="NCBI Taxonomy" id="2692166"/>
    <lineage>
        <taxon>Bacteria</taxon>
        <taxon>Pseudomonadati</taxon>
        <taxon>Pseudomonadota</taxon>
        <taxon>Betaproteobacteria</taxon>
        <taxon>Burkholderiales</taxon>
        <taxon>Oxalobacteraceae</taxon>
        <taxon>Telluria group</taxon>
        <taxon>Duganella</taxon>
    </lineage>
</organism>
<comment type="caution">
    <text evidence="3">The sequence shown here is derived from an EMBL/GenBank/DDBJ whole genome shotgun (WGS) entry which is preliminary data.</text>
</comment>
<evidence type="ECO:0000313" key="3">
    <source>
        <dbReference type="EMBL" id="MYM97023.1"/>
    </source>
</evidence>
<dbReference type="SUPFAM" id="SSF53955">
    <property type="entry name" value="Lysozyme-like"/>
    <property type="match status" value="1"/>
</dbReference>
<dbReference type="InterPro" id="IPR008258">
    <property type="entry name" value="Transglycosylase_SLT_dom_1"/>
</dbReference>
<evidence type="ECO:0000259" key="2">
    <source>
        <dbReference type="Pfam" id="PF01464"/>
    </source>
</evidence>
<dbReference type="RefSeq" id="WP_161085989.1">
    <property type="nucleotide sequence ID" value="NZ_WWCX01000060.1"/>
</dbReference>
<accession>A0A845GR70</accession>
<feature type="region of interest" description="Disordered" evidence="1">
    <location>
        <begin position="1"/>
        <end position="26"/>
    </location>
</feature>
<reference evidence="3" key="1">
    <citation type="submission" date="2019-12" db="EMBL/GenBank/DDBJ databases">
        <title>Novel species isolated from a subtropical stream in China.</title>
        <authorList>
            <person name="Lu H."/>
        </authorList>
    </citation>
    <scope>NUCLEOTIDE SEQUENCE [LARGE SCALE GENOMIC DNA]</scope>
    <source>
        <strain evidence="3">FT81W</strain>
    </source>
</reference>
<sequence>MTPENAVQTHAAKLTPTSDTKSEEVKIDDSARLREIRALVEANNQSSLSSDLIICQIYMESRFDKDARAQGSSARGLMQLLKAPVRELARLTNLSKPRTERRPEADLYREADAFHDSPEFVDEATNIRTGTAYLQALINKNTEAGARAPIVEAYKDYRGIRNGLYYNKIKAAADKLAANPDSMQVLRDMVK</sequence>
<dbReference type="Gene3D" id="1.10.530.10">
    <property type="match status" value="1"/>
</dbReference>
<protein>
    <submittedName>
        <fullName evidence="3">Transglycosylase SLT domain-containing protein</fullName>
    </submittedName>
</protein>
<dbReference type="EMBL" id="WWCX01000060">
    <property type="protein sequence ID" value="MYM97023.1"/>
    <property type="molecule type" value="Genomic_DNA"/>
</dbReference>
<feature type="domain" description="Transglycosylase SLT" evidence="2">
    <location>
        <begin position="41"/>
        <end position="143"/>
    </location>
</feature>
<evidence type="ECO:0000256" key="1">
    <source>
        <dbReference type="SAM" id="MobiDB-lite"/>
    </source>
</evidence>
<name>A0A845GR70_9BURK</name>
<dbReference type="InterPro" id="IPR023346">
    <property type="entry name" value="Lysozyme-like_dom_sf"/>
</dbReference>
<proteinExistence type="predicted"/>
<dbReference type="Proteomes" id="UP000447355">
    <property type="component" value="Unassembled WGS sequence"/>
</dbReference>
<evidence type="ECO:0000313" key="4">
    <source>
        <dbReference type="Proteomes" id="UP000447355"/>
    </source>
</evidence>
<gene>
    <name evidence="3" type="ORF">GTP90_24535</name>
</gene>
<dbReference type="AlphaFoldDB" id="A0A845GR70"/>